<gene>
    <name evidence="5" type="ORF">Ctob_015105</name>
</gene>
<dbReference type="InterPro" id="IPR011992">
    <property type="entry name" value="EF-hand-dom_pair"/>
</dbReference>
<dbReference type="AlphaFoldDB" id="A0A0M0K886"/>
<accession>A0A0M0K886</accession>
<dbReference type="EMBL" id="JWZX01000994">
    <property type="protein sequence ID" value="KOO35071.1"/>
    <property type="molecule type" value="Genomic_DNA"/>
</dbReference>
<dbReference type="InterPro" id="IPR002048">
    <property type="entry name" value="EF_hand_dom"/>
</dbReference>
<dbReference type="SUPFAM" id="SSF47473">
    <property type="entry name" value="EF-hand"/>
    <property type="match status" value="1"/>
</dbReference>
<dbReference type="GO" id="GO:0019888">
    <property type="term" value="F:protein phosphatase regulator activity"/>
    <property type="evidence" value="ECO:0007669"/>
    <property type="project" value="TreeGrafter"/>
</dbReference>
<evidence type="ECO:0000256" key="2">
    <source>
        <dbReference type="ARBA" id="ARBA00022837"/>
    </source>
</evidence>
<keyword evidence="2" id="KW-0106">Calcium</keyword>
<comment type="caution">
    <text evidence="5">The sequence shown here is derived from an EMBL/GenBank/DDBJ whole genome shotgun (WGS) entry which is preliminary data.</text>
</comment>
<feature type="region of interest" description="Disordered" evidence="3">
    <location>
        <begin position="1"/>
        <end position="27"/>
    </location>
</feature>
<dbReference type="InterPro" id="IPR018247">
    <property type="entry name" value="EF_Hand_1_Ca_BS"/>
</dbReference>
<keyword evidence="1" id="KW-0479">Metal-binding</keyword>
<dbReference type="PANTHER" id="PTHR14095">
    <property type="entry name" value="PHOSPHATASE 2A REGULATORY SUBUNIT-RELATED"/>
    <property type="match status" value="1"/>
</dbReference>
<dbReference type="OrthoDB" id="5586at2759"/>
<dbReference type="PROSITE" id="PS00018">
    <property type="entry name" value="EF_HAND_1"/>
    <property type="match status" value="1"/>
</dbReference>
<reference evidence="6" key="1">
    <citation type="journal article" date="2015" name="PLoS Genet.">
        <title>Genome Sequence and Transcriptome Analyses of Chrysochromulina tobin: Metabolic Tools for Enhanced Algal Fitness in the Prominent Order Prymnesiales (Haptophyceae).</title>
        <authorList>
            <person name="Hovde B.T."/>
            <person name="Deodato C.R."/>
            <person name="Hunsperger H.M."/>
            <person name="Ryken S.A."/>
            <person name="Yost W."/>
            <person name="Jha R.K."/>
            <person name="Patterson J."/>
            <person name="Monnat R.J. Jr."/>
            <person name="Barlow S.B."/>
            <person name="Starkenburg S.R."/>
            <person name="Cattolico R.A."/>
        </authorList>
    </citation>
    <scope>NUCLEOTIDE SEQUENCE</scope>
    <source>
        <strain evidence="6">CCMP291</strain>
    </source>
</reference>
<proteinExistence type="predicted"/>
<sequence length="357" mass="38167">MPDRPATPELLDSPAASPVGATPKRSLMPTRCSGLQDLTPPSQKRANNAISLAGSGADERLLRCLCGGANAELTAATCRPLVSEVVRQHPSLPFLAADVVYRTHYEATVVHRILFSLDPLRTGRVSAATLRRTGAPLWGALRALSGEGAASDDINCERRFFSYEHFYVIFCKFCELDADGDFELSLEELHRYGGYALSTRAIGRVFVELAGSPREAIEAPNGGISYGAFVYFLLCEEDKASATARSFWFRVLDVDADGVLSADDLRHFYDEQAARLTSLGHEPTDFGHDEDEDGEWLEDADGDVAMLVPPMSGTGSGFGVSNAACGFGGRGGSFGLVRAACANPALLSGSDACEAPF</sequence>
<dbReference type="GO" id="GO:0005509">
    <property type="term" value="F:calcium ion binding"/>
    <property type="evidence" value="ECO:0007669"/>
    <property type="project" value="InterPro"/>
</dbReference>
<dbReference type="PROSITE" id="PS50222">
    <property type="entry name" value="EF_HAND_2"/>
    <property type="match status" value="1"/>
</dbReference>
<name>A0A0M0K886_9EUKA</name>
<organism evidence="5 6">
    <name type="scientific">Chrysochromulina tobinii</name>
    <dbReference type="NCBI Taxonomy" id="1460289"/>
    <lineage>
        <taxon>Eukaryota</taxon>
        <taxon>Haptista</taxon>
        <taxon>Haptophyta</taxon>
        <taxon>Prymnesiophyceae</taxon>
        <taxon>Prymnesiales</taxon>
        <taxon>Chrysochromulinaceae</taxon>
        <taxon>Chrysochromulina</taxon>
    </lineage>
</organism>
<dbReference type="PANTHER" id="PTHR14095:SF0">
    <property type="entry name" value="MIP22305P"/>
    <property type="match status" value="1"/>
</dbReference>
<evidence type="ECO:0000313" key="6">
    <source>
        <dbReference type="Proteomes" id="UP000037460"/>
    </source>
</evidence>
<dbReference type="Proteomes" id="UP000037460">
    <property type="component" value="Unassembled WGS sequence"/>
</dbReference>
<evidence type="ECO:0000313" key="5">
    <source>
        <dbReference type="EMBL" id="KOO35071.1"/>
    </source>
</evidence>
<feature type="domain" description="EF-hand" evidence="4">
    <location>
        <begin position="249"/>
        <end position="275"/>
    </location>
</feature>
<dbReference type="InterPro" id="IPR041534">
    <property type="entry name" value="EF-hand_13"/>
</dbReference>
<evidence type="ECO:0000259" key="4">
    <source>
        <dbReference type="PROSITE" id="PS50222"/>
    </source>
</evidence>
<dbReference type="Pfam" id="PF17958">
    <property type="entry name" value="EF-hand_13"/>
    <property type="match status" value="1"/>
</dbReference>
<evidence type="ECO:0000256" key="3">
    <source>
        <dbReference type="SAM" id="MobiDB-lite"/>
    </source>
</evidence>
<dbReference type="GO" id="GO:0000159">
    <property type="term" value="C:protein phosphatase type 2A complex"/>
    <property type="evidence" value="ECO:0007669"/>
    <property type="project" value="TreeGrafter"/>
</dbReference>
<protein>
    <submittedName>
        <fullName evidence="5">Serine threonine-protein phosphatase 2a regulatory subunit b subunit alpha</fullName>
    </submittedName>
</protein>
<dbReference type="Gene3D" id="1.10.238.220">
    <property type="match status" value="1"/>
</dbReference>
<keyword evidence="6" id="KW-1185">Reference proteome</keyword>
<evidence type="ECO:0000256" key="1">
    <source>
        <dbReference type="ARBA" id="ARBA00022723"/>
    </source>
</evidence>
<dbReference type="Gene3D" id="1.10.238.10">
    <property type="entry name" value="EF-hand"/>
    <property type="match status" value="1"/>
</dbReference>